<evidence type="ECO:0000313" key="1">
    <source>
        <dbReference type="EMBL" id="JAE14134.1"/>
    </source>
</evidence>
<sequence length="35" mass="4259">MIRYSDLAVISKEGRVASRMLPSWWTLWFFEHFVV</sequence>
<dbReference type="EMBL" id="GBRH01183762">
    <property type="protein sequence ID" value="JAE14134.1"/>
    <property type="molecule type" value="Transcribed_RNA"/>
</dbReference>
<name>A0A0A9FSF4_ARUDO</name>
<dbReference type="AlphaFoldDB" id="A0A0A9FSF4"/>
<proteinExistence type="predicted"/>
<protein>
    <submittedName>
        <fullName evidence="1">Uncharacterized protein</fullName>
    </submittedName>
</protein>
<organism evidence="1">
    <name type="scientific">Arundo donax</name>
    <name type="common">Giant reed</name>
    <name type="synonym">Donax arundinaceus</name>
    <dbReference type="NCBI Taxonomy" id="35708"/>
    <lineage>
        <taxon>Eukaryota</taxon>
        <taxon>Viridiplantae</taxon>
        <taxon>Streptophyta</taxon>
        <taxon>Embryophyta</taxon>
        <taxon>Tracheophyta</taxon>
        <taxon>Spermatophyta</taxon>
        <taxon>Magnoliopsida</taxon>
        <taxon>Liliopsida</taxon>
        <taxon>Poales</taxon>
        <taxon>Poaceae</taxon>
        <taxon>PACMAD clade</taxon>
        <taxon>Arundinoideae</taxon>
        <taxon>Arundineae</taxon>
        <taxon>Arundo</taxon>
    </lineage>
</organism>
<reference evidence="1" key="2">
    <citation type="journal article" date="2015" name="Data Brief">
        <title>Shoot transcriptome of the giant reed, Arundo donax.</title>
        <authorList>
            <person name="Barrero R.A."/>
            <person name="Guerrero F.D."/>
            <person name="Moolhuijzen P."/>
            <person name="Goolsby J.A."/>
            <person name="Tidwell J."/>
            <person name="Bellgard S.E."/>
            <person name="Bellgard M.I."/>
        </authorList>
    </citation>
    <scope>NUCLEOTIDE SEQUENCE</scope>
    <source>
        <tissue evidence="1">Shoot tissue taken approximately 20 cm above the soil surface</tissue>
    </source>
</reference>
<reference evidence="1" key="1">
    <citation type="submission" date="2014-09" db="EMBL/GenBank/DDBJ databases">
        <authorList>
            <person name="Magalhaes I.L.F."/>
            <person name="Oliveira U."/>
            <person name="Santos F.R."/>
            <person name="Vidigal T.H.D.A."/>
            <person name="Brescovit A.D."/>
            <person name="Santos A.J."/>
        </authorList>
    </citation>
    <scope>NUCLEOTIDE SEQUENCE</scope>
    <source>
        <tissue evidence="1">Shoot tissue taken approximately 20 cm above the soil surface</tissue>
    </source>
</reference>
<accession>A0A0A9FSF4</accession>